<dbReference type="Pfam" id="PF10324">
    <property type="entry name" value="7TM_GPCR_Srw"/>
    <property type="match status" value="1"/>
</dbReference>
<dbReference type="InterPro" id="IPR017452">
    <property type="entry name" value="GPCR_Rhodpsn_7TM"/>
</dbReference>
<evidence type="ECO:0000256" key="4">
    <source>
        <dbReference type="ARBA" id="ARBA00023136"/>
    </source>
</evidence>
<accession>A0A8R1Z4Q8</accession>
<proteinExistence type="predicted"/>
<evidence type="ECO:0000313" key="5">
    <source>
        <dbReference type="EnsemblMetazoa" id="PPA42727.1"/>
    </source>
</evidence>
<dbReference type="InterPro" id="IPR053219">
    <property type="entry name" value="GPCR_Dmsr-1"/>
</dbReference>
<dbReference type="Proteomes" id="UP000005239">
    <property type="component" value="Unassembled WGS sequence"/>
</dbReference>
<comment type="subcellular location">
    <subcellularLocation>
        <location evidence="1">Membrane</location>
    </subcellularLocation>
</comment>
<sequence>MDDDLPNYDSLCPHHGLFIINYSKEIIYTLTQVERTVNDVYGIFILFLSPINIAANIFSGVILIKKELRNPFNIILSIMCLTAAIPLLLQSSFAYRKVSITECSAQTETYSIALHNLIILNSLVPFRAAYTWITVFLTILRYKALKSKGKWEATYPLATVGTILLSGLSASAGIPMYMVNVIGELSIEEACLRAALPGEEGLTVPEPMWSPTFFDNNCLIFNINQLVSGIIHNTLPSLILLGSTIMLTLELGKARKGHNAVTTKSSKGNDDAVKAARMLTVVAILTLLSELPQGIISLSVFFFPLGYQWHYVDRLTRVWVTIQLITTSCNLLIYLVMSKNFRKAVIAMFCSRCRQTKTLSPQPSVISASTTVKQSRF</sequence>
<gene>
    <name evidence="5" type="primary">WBGene00281096</name>
</gene>
<dbReference type="PROSITE" id="PS50262">
    <property type="entry name" value="G_PROTEIN_RECEP_F1_2"/>
    <property type="match status" value="1"/>
</dbReference>
<keyword evidence="3" id="KW-1133">Transmembrane helix</keyword>
<keyword evidence="4" id="KW-0472">Membrane</keyword>
<keyword evidence="2" id="KW-0812">Transmembrane</keyword>
<protein>
    <submittedName>
        <fullName evidence="5">G_PROTEIN_RECEP_F1_2 domain-containing protein</fullName>
    </submittedName>
</protein>
<dbReference type="Gene3D" id="1.20.1070.10">
    <property type="entry name" value="Rhodopsin 7-helix transmembrane proteins"/>
    <property type="match status" value="1"/>
</dbReference>
<dbReference type="PANTHER" id="PTHR46273:SF14">
    <property type="entry name" value="G-PROTEIN COUPLED RECEPTOR DMSR-1"/>
    <property type="match status" value="1"/>
</dbReference>
<dbReference type="EnsemblMetazoa" id="PPA42727.1">
    <property type="protein sequence ID" value="PPA42727.1"/>
    <property type="gene ID" value="WBGene00281096"/>
</dbReference>
<evidence type="ECO:0000256" key="1">
    <source>
        <dbReference type="ARBA" id="ARBA00004370"/>
    </source>
</evidence>
<evidence type="ECO:0000256" key="3">
    <source>
        <dbReference type="ARBA" id="ARBA00022989"/>
    </source>
</evidence>
<dbReference type="GO" id="GO:0005886">
    <property type="term" value="C:plasma membrane"/>
    <property type="evidence" value="ECO:0000318"/>
    <property type="project" value="GO_Central"/>
</dbReference>
<reference evidence="5" key="2">
    <citation type="submission" date="2022-06" db="UniProtKB">
        <authorList>
            <consortium name="EnsemblMetazoa"/>
        </authorList>
    </citation>
    <scope>IDENTIFICATION</scope>
    <source>
        <strain evidence="5">PS312</strain>
    </source>
</reference>
<dbReference type="PANTHER" id="PTHR46273">
    <property type="entry name" value="MYOSUPPRESSIN RECEPTOR 1, ISOFORM B-RELATED"/>
    <property type="match status" value="1"/>
</dbReference>
<organism evidence="5 6">
    <name type="scientific">Pristionchus pacificus</name>
    <name type="common">Parasitic nematode worm</name>
    <dbReference type="NCBI Taxonomy" id="54126"/>
    <lineage>
        <taxon>Eukaryota</taxon>
        <taxon>Metazoa</taxon>
        <taxon>Ecdysozoa</taxon>
        <taxon>Nematoda</taxon>
        <taxon>Chromadorea</taxon>
        <taxon>Rhabditida</taxon>
        <taxon>Rhabditina</taxon>
        <taxon>Diplogasteromorpha</taxon>
        <taxon>Diplogasteroidea</taxon>
        <taxon>Neodiplogasteridae</taxon>
        <taxon>Pristionchus</taxon>
    </lineage>
</organism>
<dbReference type="AlphaFoldDB" id="A0A2A6BVQ3"/>
<accession>A0A2A6BVQ3</accession>
<dbReference type="SUPFAM" id="SSF81321">
    <property type="entry name" value="Family A G protein-coupled receptor-like"/>
    <property type="match status" value="1"/>
</dbReference>
<keyword evidence="6" id="KW-1185">Reference proteome</keyword>
<dbReference type="GO" id="GO:0007186">
    <property type="term" value="P:G protein-coupled receptor signaling pathway"/>
    <property type="evidence" value="ECO:0000318"/>
    <property type="project" value="GO_Central"/>
</dbReference>
<dbReference type="InterPro" id="IPR019427">
    <property type="entry name" value="7TM_GPCR_serpentine_rcpt_Srw"/>
</dbReference>
<name>A0A2A6BVQ3_PRIPA</name>
<reference evidence="6" key="1">
    <citation type="journal article" date="2008" name="Nat. Genet.">
        <title>The Pristionchus pacificus genome provides a unique perspective on nematode lifestyle and parasitism.</title>
        <authorList>
            <person name="Dieterich C."/>
            <person name="Clifton S.W."/>
            <person name="Schuster L.N."/>
            <person name="Chinwalla A."/>
            <person name="Delehaunty K."/>
            <person name="Dinkelacker I."/>
            <person name="Fulton L."/>
            <person name="Fulton R."/>
            <person name="Godfrey J."/>
            <person name="Minx P."/>
            <person name="Mitreva M."/>
            <person name="Roeseler W."/>
            <person name="Tian H."/>
            <person name="Witte H."/>
            <person name="Yang S.P."/>
            <person name="Wilson R.K."/>
            <person name="Sommer R.J."/>
        </authorList>
    </citation>
    <scope>NUCLEOTIDE SEQUENCE [LARGE SCALE GENOMIC DNA]</scope>
    <source>
        <strain evidence="6">PS312</strain>
    </source>
</reference>
<evidence type="ECO:0000256" key="2">
    <source>
        <dbReference type="ARBA" id="ARBA00022692"/>
    </source>
</evidence>
<dbReference type="GO" id="GO:0008528">
    <property type="term" value="F:G protein-coupled peptide receptor activity"/>
    <property type="evidence" value="ECO:0000318"/>
    <property type="project" value="GO_Central"/>
</dbReference>
<evidence type="ECO:0000313" key="6">
    <source>
        <dbReference type="Proteomes" id="UP000005239"/>
    </source>
</evidence>